<feature type="region of interest" description="Disordered" evidence="1">
    <location>
        <begin position="1435"/>
        <end position="1457"/>
    </location>
</feature>
<dbReference type="PROSITE" id="PS51293">
    <property type="entry name" value="SANT"/>
    <property type="match status" value="2"/>
</dbReference>
<gene>
    <name evidence="3" type="ORF">BD310DRAFT_546825</name>
</gene>
<evidence type="ECO:0000313" key="3">
    <source>
        <dbReference type="EMBL" id="TBU57494.1"/>
    </source>
</evidence>
<feature type="compositionally biased region" description="Pro residues" evidence="1">
    <location>
        <begin position="700"/>
        <end position="721"/>
    </location>
</feature>
<feature type="domain" description="SANT" evidence="2">
    <location>
        <begin position="1029"/>
        <end position="1080"/>
    </location>
</feature>
<dbReference type="Gene3D" id="1.10.10.60">
    <property type="entry name" value="Homeodomain-like"/>
    <property type="match status" value="2"/>
</dbReference>
<proteinExistence type="predicted"/>
<keyword evidence="4" id="KW-1185">Reference proteome</keyword>
<dbReference type="InterPro" id="IPR009057">
    <property type="entry name" value="Homeodomain-like_sf"/>
</dbReference>
<feature type="compositionally biased region" description="Low complexity" evidence="1">
    <location>
        <begin position="1138"/>
        <end position="1160"/>
    </location>
</feature>
<feature type="compositionally biased region" description="Low complexity" evidence="1">
    <location>
        <begin position="792"/>
        <end position="802"/>
    </location>
</feature>
<feature type="compositionally biased region" description="Polar residues" evidence="1">
    <location>
        <begin position="380"/>
        <end position="406"/>
    </location>
</feature>
<dbReference type="EMBL" id="ML145136">
    <property type="protein sequence ID" value="TBU57494.1"/>
    <property type="molecule type" value="Genomic_DNA"/>
</dbReference>
<dbReference type="InterPro" id="IPR051571">
    <property type="entry name" value="N-CoR_corepressor"/>
</dbReference>
<dbReference type="GO" id="GO:0034967">
    <property type="term" value="C:Set3 complex"/>
    <property type="evidence" value="ECO:0007669"/>
    <property type="project" value="TreeGrafter"/>
</dbReference>
<feature type="compositionally biased region" description="Polar residues" evidence="1">
    <location>
        <begin position="729"/>
        <end position="738"/>
    </location>
</feature>
<feature type="compositionally biased region" description="Low complexity" evidence="1">
    <location>
        <begin position="688"/>
        <end position="699"/>
    </location>
</feature>
<feature type="region of interest" description="Disordered" evidence="1">
    <location>
        <begin position="452"/>
        <end position="815"/>
    </location>
</feature>
<feature type="region of interest" description="Disordered" evidence="1">
    <location>
        <begin position="75"/>
        <end position="418"/>
    </location>
</feature>
<dbReference type="GO" id="GO:0006357">
    <property type="term" value="P:regulation of transcription by RNA polymerase II"/>
    <property type="evidence" value="ECO:0007669"/>
    <property type="project" value="TreeGrafter"/>
</dbReference>
<feature type="region of interest" description="Disordered" evidence="1">
    <location>
        <begin position="856"/>
        <end position="880"/>
    </location>
</feature>
<feature type="compositionally biased region" description="Pro residues" evidence="1">
    <location>
        <begin position="330"/>
        <end position="347"/>
    </location>
</feature>
<feature type="compositionally biased region" description="Low complexity" evidence="1">
    <location>
        <begin position="606"/>
        <end position="623"/>
    </location>
</feature>
<reference evidence="3 4" key="1">
    <citation type="submission" date="2019-01" db="EMBL/GenBank/DDBJ databases">
        <title>Draft genome sequences of three monokaryotic isolates of the white-rot basidiomycete fungus Dichomitus squalens.</title>
        <authorList>
            <consortium name="DOE Joint Genome Institute"/>
            <person name="Lopez S.C."/>
            <person name="Andreopoulos B."/>
            <person name="Pangilinan J."/>
            <person name="Lipzen A."/>
            <person name="Riley R."/>
            <person name="Ahrendt S."/>
            <person name="Ng V."/>
            <person name="Barry K."/>
            <person name="Daum C."/>
            <person name="Grigoriev I.V."/>
            <person name="Hilden K.S."/>
            <person name="Makela M.R."/>
            <person name="de Vries R.P."/>
        </authorList>
    </citation>
    <scope>NUCLEOTIDE SEQUENCE [LARGE SCALE GENOMIC DNA]</scope>
    <source>
        <strain evidence="3 4">CBS 464.89</strain>
    </source>
</reference>
<feature type="compositionally biased region" description="Basic and acidic residues" evidence="1">
    <location>
        <begin position="758"/>
        <end position="788"/>
    </location>
</feature>
<feature type="domain" description="SANT" evidence="2">
    <location>
        <begin position="1306"/>
        <end position="1345"/>
    </location>
</feature>
<dbReference type="Proteomes" id="UP000292082">
    <property type="component" value="Unassembled WGS sequence"/>
</dbReference>
<dbReference type="SUPFAM" id="SSF46689">
    <property type="entry name" value="Homeodomain-like"/>
    <property type="match status" value="2"/>
</dbReference>
<feature type="compositionally biased region" description="Polar residues" evidence="1">
    <location>
        <begin position="1"/>
        <end position="17"/>
    </location>
</feature>
<dbReference type="PANTHER" id="PTHR13992:SF39">
    <property type="entry name" value="SMRTER, ISOFORM G"/>
    <property type="match status" value="1"/>
</dbReference>
<feature type="region of interest" description="Disordered" evidence="1">
    <location>
        <begin position="1"/>
        <end position="50"/>
    </location>
</feature>
<dbReference type="PANTHER" id="PTHR13992">
    <property type="entry name" value="NUCLEAR RECEPTOR CO-REPRESSOR RELATED NCOR"/>
    <property type="match status" value="1"/>
</dbReference>
<feature type="compositionally biased region" description="Pro residues" evidence="1">
    <location>
        <begin position="676"/>
        <end position="687"/>
    </location>
</feature>
<feature type="compositionally biased region" description="Low complexity" evidence="1">
    <location>
        <begin position="1407"/>
        <end position="1417"/>
    </location>
</feature>
<organism evidence="3 4">
    <name type="scientific">Dichomitus squalens</name>
    <dbReference type="NCBI Taxonomy" id="114155"/>
    <lineage>
        <taxon>Eukaryota</taxon>
        <taxon>Fungi</taxon>
        <taxon>Dikarya</taxon>
        <taxon>Basidiomycota</taxon>
        <taxon>Agaricomycotina</taxon>
        <taxon>Agaricomycetes</taxon>
        <taxon>Polyporales</taxon>
        <taxon>Polyporaceae</taxon>
        <taxon>Dichomitus</taxon>
    </lineage>
</organism>
<sequence>MSQPISPMANKQSQRRLSGNMLPFNRQQLPPFGDSGPAGPSAPFGYYDRYGPPEEPIAPAFREGYANEYNPNFWKPEPDFFPNIQNAPFPDRVPPPQGDGWQRPPGWREPEPPVWSGPEGRESALPVSRPPFPPPSNIRRGGGSRPPPNRMFEPSDNWKQTHERYRPYTPPGPNPNVMRNRFGFKSGPRRSFHGQPSRPFHEPQSQPFHQPPPYEDKWSPDEGAYGDNGPRRSASFSNTPTSPERMVRMASPASPRDVIHSSPSFVSEPFAPKRESPELPHLEALPPLQPVGEPIHIPLPTSLLPPKPQSRSSSHSSGSGSAAAAQSQPQPAPVQPIYGLPPKPPPQVRSRQPISIPIPNLASAHPPAPQVAPADDVEKTQVTATPSQSTQAEPQIQARTASNSRNNVRRPFNAPSFVPSTLAIDAPLMFPIGESKSSAANALDEPAKIAKDAAEAMDVSEETAPVKDVQEAVEAGSSSQSPAQTNQPAKLLKVTGKAPDSDGNAADDSDMDMSPPGSPVIKASSLPAEPLSEAASSDREASRPSLFIDTATSSPRVLHGALRQSSSASPVPTTPENADETAGDESDMDMSSPASETASSPPPEPQSTAAPASAPAPVPAKVSLPQPPAVEDDSMIPGLSIADSGVTPAPKAASPVLTSDPASLPKPVDQRTAARTPPPVAPAPPPASALSPVLVSLPVPISPSVPASPSPPAHPPTPPPTSIVREPSVQASTVTPVTATLEKSHVEVGELSPPASEETLREDTEATEKETLREDTEATEKETAEKESCPTVVAEEAAPAAPRNDVVPSTDPAEEKVLQELPLSEALRLVAKLRYRHDPMTQEARVEPILYSNRQLAESEGSASPQPEVSGQSVVEKEAEKVQQQLNDGVFGGTKHSLRKRFAQHQAALTEKVSRLRKEYMALHERWMVHCAKLDEVARASALEEAAATAGRTTRRTAAMGDAVRSDLEMEQILASLGNEELTDANHLSQKNAAVIPDMVSVTKGRVEYIYDDTNNLVEDPHEFYKLETGIDDWTEEEKQILIDKYAIHPKQFGIIADYLPNKTPAQCVTYYYLHKNTTIDFRKIIAQYNTIGKRTRRGRNAKQKGNALLADILKHDDEVSGNRDGTLSASGRRKRGTAGTATPVPPASTSTEATDSASTRKAPLSRRGTAQNTPDPTPTPDPEPSGQKRPRRRANPSAKAAAAALEADIPDEPVQDEERPVKRTRKGRKSKAELEAEAAAAGDESHTPSTPVMENKPPEQPQPEAPPKKKSGSGSGNWTEDDRGKYYPYHSSPPRLVIQEPLTALFLKLLAQHGDDFKRIASSMANKTTIQVAAFYRSHSTEMNLSKVVAQAPKRSPTPHENGLKGNKHATQVVDGNVIARSKSSGRMSPPPNPDASRPFEGGTRPPSSASTSAPPNGIPVPMYRPSAPYQGGIGSAFASTSRGNPNPLTNGLGGRPPTLTMSFPSAMAYSNLSPSSFAGQPPLSLPRSASGLPGTPGVGGSNAMMMEFSEFAPQPWQVPALTHPGGAPIVPGTAAGGGLPATLETTEDLVRYLEHRTRMSAGKSTEADFM</sequence>
<feature type="compositionally biased region" description="Low complexity" evidence="1">
    <location>
        <begin position="1444"/>
        <end position="1457"/>
    </location>
</feature>
<feature type="compositionally biased region" description="Low complexity" evidence="1">
    <location>
        <begin position="1196"/>
        <end position="1205"/>
    </location>
</feature>
<dbReference type="InterPro" id="IPR017884">
    <property type="entry name" value="SANT_dom"/>
</dbReference>
<feature type="compositionally biased region" description="Polar residues" evidence="1">
    <location>
        <begin position="856"/>
        <end position="873"/>
    </location>
</feature>
<dbReference type="SMART" id="SM00717">
    <property type="entry name" value="SANT"/>
    <property type="match status" value="2"/>
</dbReference>
<name>A0A4Q9PT22_9APHY</name>
<dbReference type="Pfam" id="PF00249">
    <property type="entry name" value="Myb_DNA-binding"/>
    <property type="match status" value="1"/>
</dbReference>
<feature type="compositionally biased region" description="Polar residues" evidence="1">
    <location>
        <begin position="563"/>
        <end position="576"/>
    </location>
</feature>
<feature type="compositionally biased region" description="Low complexity" evidence="1">
    <location>
        <begin position="309"/>
        <end position="329"/>
    </location>
</feature>
<feature type="compositionally biased region" description="Polar residues" evidence="1">
    <location>
        <begin position="476"/>
        <end position="488"/>
    </location>
</feature>
<dbReference type="InterPro" id="IPR001005">
    <property type="entry name" value="SANT/Myb"/>
</dbReference>
<evidence type="ECO:0000259" key="2">
    <source>
        <dbReference type="PROSITE" id="PS51293"/>
    </source>
</evidence>
<feature type="compositionally biased region" description="Basic and acidic residues" evidence="1">
    <location>
        <begin position="271"/>
        <end position="281"/>
    </location>
</feature>
<evidence type="ECO:0000256" key="1">
    <source>
        <dbReference type="SAM" id="MobiDB-lite"/>
    </source>
</evidence>
<feature type="region of interest" description="Disordered" evidence="1">
    <location>
        <begin position="1353"/>
        <end position="1422"/>
    </location>
</feature>
<accession>A0A4Q9PT22</accession>
<protein>
    <recommendedName>
        <fullName evidence="2">SANT domain-containing protein</fullName>
    </recommendedName>
</protein>
<feature type="region of interest" description="Disordered" evidence="1">
    <location>
        <begin position="1119"/>
        <end position="1288"/>
    </location>
</feature>
<evidence type="ECO:0000313" key="4">
    <source>
        <dbReference type="Proteomes" id="UP000292082"/>
    </source>
</evidence>
<dbReference type="CDD" id="cd00167">
    <property type="entry name" value="SANT"/>
    <property type="match status" value="2"/>
</dbReference>
<feature type="compositionally biased region" description="Acidic residues" evidence="1">
    <location>
        <begin position="577"/>
        <end position="588"/>
    </location>
</feature>